<dbReference type="InterPro" id="IPR036291">
    <property type="entry name" value="NAD(P)-bd_dom_sf"/>
</dbReference>
<feature type="domain" description="Dihydrodipicolinate reductase N-terminal" evidence="3">
    <location>
        <begin position="9"/>
        <end position="104"/>
    </location>
</feature>
<evidence type="ECO:0000313" key="6">
    <source>
        <dbReference type="Proteomes" id="UP000280819"/>
    </source>
</evidence>
<gene>
    <name evidence="5" type="ORF">EII34_04745</name>
</gene>
<dbReference type="InterPro" id="IPR000846">
    <property type="entry name" value="DapB_N"/>
</dbReference>
<dbReference type="GO" id="GO:0009089">
    <property type="term" value="P:lysine biosynthetic process via diaminopimelate"/>
    <property type="evidence" value="ECO:0007669"/>
    <property type="project" value="InterPro"/>
</dbReference>
<evidence type="ECO:0000256" key="1">
    <source>
        <dbReference type="ARBA" id="ARBA00022857"/>
    </source>
</evidence>
<evidence type="ECO:0000259" key="4">
    <source>
        <dbReference type="Pfam" id="PF19328"/>
    </source>
</evidence>
<evidence type="ECO:0000259" key="3">
    <source>
        <dbReference type="Pfam" id="PF01113"/>
    </source>
</evidence>
<organism evidence="5 6">
    <name type="scientific">Arachnia propionica</name>
    <dbReference type="NCBI Taxonomy" id="1750"/>
    <lineage>
        <taxon>Bacteria</taxon>
        <taxon>Bacillati</taxon>
        <taxon>Actinomycetota</taxon>
        <taxon>Actinomycetes</taxon>
        <taxon>Propionibacteriales</taxon>
        <taxon>Propionibacteriaceae</taxon>
        <taxon>Arachnia</taxon>
    </lineage>
</organism>
<evidence type="ECO:0000256" key="2">
    <source>
        <dbReference type="ARBA" id="ARBA00023002"/>
    </source>
</evidence>
<dbReference type="GO" id="GO:0008839">
    <property type="term" value="F:4-hydroxy-tetrahydrodipicolinate reductase"/>
    <property type="evidence" value="ECO:0007669"/>
    <property type="project" value="InterPro"/>
</dbReference>
<dbReference type="InterPro" id="IPR045760">
    <property type="entry name" value="DAP_DH_C"/>
</dbReference>
<dbReference type="OrthoDB" id="4759936at2"/>
<accession>A0A3P1T9Y3</accession>
<protein>
    <submittedName>
        <fullName evidence="5">Dihydrodipicolinate reductase</fullName>
    </submittedName>
</protein>
<dbReference type="RefSeq" id="WP_124843460.1">
    <property type="nucleotide sequence ID" value="NZ_RQZG01000004.1"/>
</dbReference>
<dbReference type="EMBL" id="RQZG01000004">
    <property type="protein sequence ID" value="RRD05995.1"/>
    <property type="molecule type" value="Genomic_DNA"/>
</dbReference>
<name>A0A3P1T9Y3_9ACTN</name>
<keyword evidence="1" id="KW-0521">NADP</keyword>
<dbReference type="Gene3D" id="3.40.50.720">
    <property type="entry name" value="NAD(P)-binding Rossmann-like Domain"/>
    <property type="match status" value="1"/>
</dbReference>
<dbReference type="Pfam" id="PF19328">
    <property type="entry name" value="DAP_DH_C"/>
    <property type="match status" value="1"/>
</dbReference>
<dbReference type="Proteomes" id="UP000280819">
    <property type="component" value="Unassembled WGS sequence"/>
</dbReference>
<dbReference type="SUPFAM" id="SSF51735">
    <property type="entry name" value="NAD(P)-binding Rossmann-fold domains"/>
    <property type="match status" value="1"/>
</dbReference>
<dbReference type="CDD" id="cd24146">
    <property type="entry name" value="nat-AmDH_N_like"/>
    <property type="match status" value="1"/>
</dbReference>
<keyword evidence="2" id="KW-0560">Oxidoreductase</keyword>
<comment type="caution">
    <text evidence="5">The sequence shown here is derived from an EMBL/GenBank/DDBJ whole genome shotgun (WGS) entry which is preliminary data.</text>
</comment>
<proteinExistence type="predicted"/>
<sequence>MNENHRPIRVVQWGLGAMGQGVARLIRTKEGLELVGALDINPELAGKDVSEVLGGEPTGILISDDPASVLDPDKVDVVTIATTSWVERQLPNLKQILAAGINVVSIAEEMAAPEAQSPEAAAELDALARDNGVSIVGVGVNPGFVLDHLVVVLTTGSQDVTHIEASRINDLSPYGETVLTTQGVGTTLEEFEAGVADGSIVGHVGFPESVRLISDALGLGVDRVEQNLEPIIATQPRQARDRVIEPGLVAGCNHIAVGHRGDDEVIRLIHPQQVDPGAEGIATGDYITISGVPEVRMTISPEIAGGKATAGIAVNTIPRILAATPGLKRIIDLPTPCALMGPEAYERR</sequence>
<dbReference type="NCBIfam" id="NF040740">
    <property type="entry name" value="ornith_Ord"/>
    <property type="match status" value="1"/>
</dbReference>
<reference evidence="5 6" key="1">
    <citation type="submission" date="2018-11" db="EMBL/GenBank/DDBJ databases">
        <title>Genomes From Bacteria Associated with the Canine Oral Cavity: a Test Case for Automated Genome-Based Taxonomic Assignment.</title>
        <authorList>
            <person name="Coil D.A."/>
            <person name="Jospin G."/>
            <person name="Darling A.E."/>
            <person name="Wallis C."/>
            <person name="Davis I.J."/>
            <person name="Harris S."/>
            <person name="Eisen J.A."/>
            <person name="Holcombe L.J."/>
            <person name="O'Flynn C."/>
        </authorList>
    </citation>
    <scope>NUCLEOTIDE SEQUENCE [LARGE SCALE GENOMIC DNA]</scope>
    <source>
        <strain evidence="5 6">OH887_COT-365</strain>
    </source>
</reference>
<evidence type="ECO:0000313" key="5">
    <source>
        <dbReference type="EMBL" id="RRD05995.1"/>
    </source>
</evidence>
<dbReference type="AlphaFoldDB" id="A0A3P1T9Y3"/>
<dbReference type="Pfam" id="PF01113">
    <property type="entry name" value="DapB_N"/>
    <property type="match status" value="1"/>
</dbReference>
<feature type="domain" description="2,4-diaminopentanoate dehydrogenase C-terminal" evidence="4">
    <location>
        <begin position="144"/>
        <end position="342"/>
    </location>
</feature>